<dbReference type="InterPro" id="IPR002656">
    <property type="entry name" value="Acyl_transf_3_dom"/>
</dbReference>
<protein>
    <recommendedName>
        <fullName evidence="3">Nose resistant-to-fluoxetine protein N-terminal domain-containing protein</fullName>
    </recommendedName>
</protein>
<feature type="transmembrane region" description="Helical" evidence="1">
    <location>
        <begin position="440"/>
        <end position="460"/>
    </location>
</feature>
<proteinExistence type="predicted"/>
<evidence type="ECO:0000256" key="1">
    <source>
        <dbReference type="SAM" id="Phobius"/>
    </source>
</evidence>
<evidence type="ECO:0000313" key="5">
    <source>
        <dbReference type="Proteomes" id="UP001159042"/>
    </source>
</evidence>
<dbReference type="Proteomes" id="UP001159042">
    <property type="component" value="Unassembled WGS sequence"/>
</dbReference>
<evidence type="ECO:0000259" key="3">
    <source>
        <dbReference type="SMART" id="SM00703"/>
    </source>
</evidence>
<comment type="caution">
    <text evidence="4">The sequence shown here is derived from an EMBL/GenBank/DDBJ whole genome shotgun (WGS) entry which is preliminary data.</text>
</comment>
<gene>
    <name evidence="4" type="ORF">NQ315_016523</name>
</gene>
<sequence>MHTNIFTFLLGLTACYTLGFLNQALAISAEVPVINSSALVEIDNDINRMQRGNEFAVTNNKSPLSVGNDNNKPTTKHRAVTAISAAKTANGGGTKLYQNENDNEFPSKQRKPVKLTMKQGLTMNQVIATYALTDVKNDLCKNHTEEFKLGLRALEPWALQMFDSSSKIPSGILNGNLAEYGAYSQCLNIYKDSQYGPIRGRHCSFRVTPTDKLLLTILGYRNVSAKRFQFLKRSVMEGVKLMWSVCVPDSCHFSDVFPHFNRSITELTEGLDLAVSLKEEHCISLEDEPKLTRGGYLVILFMGFIIIIVFITTIVDLGFQVLDEPNWFVGLFSAYSNGKRLFSTKSSDVELECLNGLRYISICYVVIGHRYIQNMIFPSANSIDLIYWVQRYFSTLVMGGTISVDTFFLIGSTLLSYHFILTVTRTDSFNLLHFYLYRNIRILMPLAVVTAIYATLLHYFGSGPTWHDSAYAFQRPCQVFWWSTLLHLQAYINPDALCIIQTWYLSDDMLFYYLSPVILVPLWKWPKFGYVNLVLIYILSVVSSFYVAWSNKFDGGDANYTLDVLGQYFNLLKSIFSSIRKLECDFRGAVNYILAHPVFKILGRIAYSVYLLHYGIQGSMQAARKAPDYFSDFLTLYTACSDIVLITLLGIPFTLCFEYPFVGMASLVIKSGKSRKKIMPDNMKEKLEV</sequence>
<dbReference type="GO" id="GO:0016747">
    <property type="term" value="F:acyltransferase activity, transferring groups other than amino-acyl groups"/>
    <property type="evidence" value="ECO:0007669"/>
    <property type="project" value="InterPro"/>
</dbReference>
<dbReference type="PANTHER" id="PTHR11161:SF0">
    <property type="entry name" value="O-ACYLTRANSFERASE LIKE PROTEIN"/>
    <property type="match status" value="1"/>
</dbReference>
<keyword evidence="1" id="KW-0472">Membrane</keyword>
<feature type="transmembrane region" description="Helical" evidence="1">
    <location>
        <begin position="643"/>
        <end position="669"/>
    </location>
</feature>
<feature type="transmembrane region" description="Helical" evidence="1">
    <location>
        <begin position="528"/>
        <end position="549"/>
    </location>
</feature>
<dbReference type="AlphaFoldDB" id="A0AAV8VYF2"/>
<feature type="transmembrane region" description="Helical" evidence="1">
    <location>
        <begin position="296"/>
        <end position="319"/>
    </location>
</feature>
<organism evidence="4 5">
    <name type="scientific">Exocentrus adspersus</name>
    <dbReference type="NCBI Taxonomy" id="1586481"/>
    <lineage>
        <taxon>Eukaryota</taxon>
        <taxon>Metazoa</taxon>
        <taxon>Ecdysozoa</taxon>
        <taxon>Arthropoda</taxon>
        <taxon>Hexapoda</taxon>
        <taxon>Insecta</taxon>
        <taxon>Pterygota</taxon>
        <taxon>Neoptera</taxon>
        <taxon>Endopterygota</taxon>
        <taxon>Coleoptera</taxon>
        <taxon>Polyphaga</taxon>
        <taxon>Cucujiformia</taxon>
        <taxon>Chrysomeloidea</taxon>
        <taxon>Cerambycidae</taxon>
        <taxon>Lamiinae</taxon>
        <taxon>Acanthocinini</taxon>
        <taxon>Exocentrus</taxon>
    </lineage>
</organism>
<keyword evidence="1" id="KW-0812">Transmembrane</keyword>
<feature type="chain" id="PRO_5043664520" description="Nose resistant-to-fluoxetine protein N-terminal domain-containing protein" evidence="2">
    <location>
        <begin position="20"/>
        <end position="689"/>
    </location>
</feature>
<feature type="signal peptide" evidence="2">
    <location>
        <begin position="1"/>
        <end position="19"/>
    </location>
</feature>
<evidence type="ECO:0000313" key="4">
    <source>
        <dbReference type="EMBL" id="KAJ8919427.1"/>
    </source>
</evidence>
<evidence type="ECO:0000256" key="2">
    <source>
        <dbReference type="SAM" id="SignalP"/>
    </source>
</evidence>
<keyword evidence="5" id="KW-1185">Reference proteome</keyword>
<dbReference type="InterPro" id="IPR052728">
    <property type="entry name" value="O2_lipid_transport_reg"/>
</dbReference>
<keyword evidence="1" id="KW-1133">Transmembrane helix</keyword>
<dbReference type="PANTHER" id="PTHR11161">
    <property type="entry name" value="O-ACYLTRANSFERASE"/>
    <property type="match status" value="1"/>
</dbReference>
<feature type="transmembrane region" description="Helical" evidence="1">
    <location>
        <begin position="396"/>
        <end position="420"/>
    </location>
</feature>
<dbReference type="SMART" id="SM00703">
    <property type="entry name" value="NRF"/>
    <property type="match status" value="1"/>
</dbReference>
<name>A0AAV8VYF2_9CUCU</name>
<dbReference type="Pfam" id="PF20146">
    <property type="entry name" value="NRF"/>
    <property type="match status" value="1"/>
</dbReference>
<dbReference type="InterPro" id="IPR006621">
    <property type="entry name" value="Nose-resist-to-fluoxetine_N"/>
</dbReference>
<accession>A0AAV8VYF2</accession>
<dbReference type="Pfam" id="PF01757">
    <property type="entry name" value="Acyl_transf_3"/>
    <property type="match status" value="1"/>
</dbReference>
<keyword evidence="2" id="KW-0732">Signal</keyword>
<reference evidence="4 5" key="1">
    <citation type="journal article" date="2023" name="Insect Mol. Biol.">
        <title>Genome sequencing provides insights into the evolution of gene families encoding plant cell wall-degrading enzymes in longhorned beetles.</title>
        <authorList>
            <person name="Shin N.R."/>
            <person name="Okamura Y."/>
            <person name="Kirsch R."/>
            <person name="Pauchet Y."/>
        </authorList>
    </citation>
    <scope>NUCLEOTIDE SEQUENCE [LARGE SCALE GENOMIC DNA]</scope>
    <source>
        <strain evidence="4">EAD_L_NR</strain>
    </source>
</reference>
<dbReference type="EMBL" id="JANEYG010000018">
    <property type="protein sequence ID" value="KAJ8919427.1"/>
    <property type="molecule type" value="Genomic_DNA"/>
</dbReference>
<feature type="domain" description="Nose resistant-to-fluoxetine protein N-terminal" evidence="3">
    <location>
        <begin position="137"/>
        <end position="277"/>
    </location>
</feature>